<dbReference type="AlphaFoldDB" id="A0A2N5DYE3"/>
<dbReference type="OrthoDB" id="9914881at2"/>
<name>A0A2N5DYE3_9GAMM</name>
<evidence type="ECO:0000313" key="3">
    <source>
        <dbReference type="Proteomes" id="UP000234240"/>
    </source>
</evidence>
<keyword evidence="1" id="KW-0472">Membrane</keyword>
<keyword evidence="3" id="KW-1185">Reference proteome</keyword>
<keyword evidence="1" id="KW-1133">Transmembrane helix</keyword>
<keyword evidence="1" id="KW-0812">Transmembrane</keyword>
<accession>A0A2N5DYE3</accession>
<dbReference type="EMBL" id="PJZF01000020">
    <property type="protein sequence ID" value="PLR32587.1"/>
    <property type="molecule type" value="Genomic_DNA"/>
</dbReference>
<dbReference type="RefSeq" id="WP_101817849.1">
    <property type="nucleotide sequence ID" value="NZ_PJZF01000020.1"/>
</dbReference>
<comment type="caution">
    <text evidence="2">The sequence shown here is derived from an EMBL/GenBank/DDBJ whole genome shotgun (WGS) entry which is preliminary data.</text>
</comment>
<proteinExistence type="predicted"/>
<protein>
    <submittedName>
        <fullName evidence="2">Uncharacterized protein</fullName>
    </submittedName>
</protein>
<dbReference type="Proteomes" id="UP000234240">
    <property type="component" value="Unassembled WGS sequence"/>
</dbReference>
<evidence type="ECO:0000313" key="2">
    <source>
        <dbReference type="EMBL" id="PLR32587.1"/>
    </source>
</evidence>
<feature type="transmembrane region" description="Helical" evidence="1">
    <location>
        <begin position="7"/>
        <end position="28"/>
    </location>
</feature>
<evidence type="ECO:0000256" key="1">
    <source>
        <dbReference type="SAM" id="Phobius"/>
    </source>
</evidence>
<sequence length="116" mass="12790">MKLIGKIGIGMVALTCVLVLDGFIGYAIGYQADVKACKTLTRAEVIDAVVADVTHPDKRIFNQFHLVPSNLYVDREAIQIGPTSVLAPLRISSEPDRQYFAMLRCSDLEDIEYASD</sequence>
<gene>
    <name evidence="2" type="ORF">CYR55_18580</name>
</gene>
<organism evidence="2 3">
    <name type="scientific">Chimaeribacter californicus</name>
    <dbReference type="NCBI Taxonomy" id="2060067"/>
    <lineage>
        <taxon>Bacteria</taxon>
        <taxon>Pseudomonadati</taxon>
        <taxon>Pseudomonadota</taxon>
        <taxon>Gammaproteobacteria</taxon>
        <taxon>Enterobacterales</taxon>
        <taxon>Yersiniaceae</taxon>
        <taxon>Chimaeribacter</taxon>
    </lineage>
</organism>
<reference evidence="2 3" key="1">
    <citation type="submission" date="2017-12" db="EMBL/GenBank/DDBJ databases">
        <title>Characterization of six clinical isolates of Enterochimera gen. nov., a novel genus of the Yersiniaciae family and the three species Enterochimera arupensis sp. nov., Enterochimera coloradensis sp. nov, and Enterochimera californica sp. nov.</title>
        <authorList>
            <person name="Rossi A."/>
            <person name="Fisher M."/>
        </authorList>
    </citation>
    <scope>NUCLEOTIDE SEQUENCE [LARGE SCALE GENOMIC DNA]</scope>
    <source>
        <strain evidence="3">2015-Iso6</strain>
    </source>
</reference>